<keyword evidence="1" id="KW-1133">Transmembrane helix</keyword>
<organism evidence="2 3">
    <name type="scientific">Actinoallomurus spadix</name>
    <dbReference type="NCBI Taxonomy" id="79912"/>
    <lineage>
        <taxon>Bacteria</taxon>
        <taxon>Bacillati</taxon>
        <taxon>Actinomycetota</taxon>
        <taxon>Actinomycetes</taxon>
        <taxon>Streptosporangiales</taxon>
        <taxon>Thermomonosporaceae</taxon>
        <taxon>Actinoallomurus</taxon>
    </lineage>
</organism>
<keyword evidence="1" id="KW-0812">Transmembrane</keyword>
<name>A0ABN0WGU1_9ACTN</name>
<feature type="transmembrane region" description="Helical" evidence="1">
    <location>
        <begin position="109"/>
        <end position="129"/>
    </location>
</feature>
<evidence type="ECO:0000256" key="1">
    <source>
        <dbReference type="SAM" id="Phobius"/>
    </source>
</evidence>
<accession>A0ABN0WGU1</accession>
<comment type="caution">
    <text evidence="2">The sequence shown here is derived from an EMBL/GenBank/DDBJ whole genome shotgun (WGS) entry which is preliminary data.</text>
</comment>
<protein>
    <recommendedName>
        <fullName evidence="4">Helix-turn-helix domain-containing protein</fullName>
    </recommendedName>
</protein>
<dbReference type="EMBL" id="BAAABM010000017">
    <property type="protein sequence ID" value="GAA0337233.1"/>
    <property type="molecule type" value="Genomic_DNA"/>
</dbReference>
<proteinExistence type="predicted"/>
<sequence length="159" mass="17086">MLTSAPVPDAAGSVGEFVAGLRSLKAWSGCSYRELEKRAALVGDALPHSTVASSLNRDRLPREEIVEAFTRACGCPPPVVEAWLERRRHLLLRAHAPEPRAARITRRHLAAAGGVLAAVAVGAALVTAIGRRPARVAGRTRPVMVRALPRRARDPDGRR</sequence>
<gene>
    <name evidence="2" type="ORF">GCM10010151_28660</name>
</gene>
<dbReference type="Proteomes" id="UP001501822">
    <property type="component" value="Unassembled WGS sequence"/>
</dbReference>
<evidence type="ECO:0008006" key="4">
    <source>
        <dbReference type="Google" id="ProtNLM"/>
    </source>
</evidence>
<keyword evidence="1" id="KW-0472">Membrane</keyword>
<evidence type="ECO:0000313" key="2">
    <source>
        <dbReference type="EMBL" id="GAA0337233.1"/>
    </source>
</evidence>
<reference evidence="2 3" key="1">
    <citation type="journal article" date="2019" name="Int. J. Syst. Evol. Microbiol.">
        <title>The Global Catalogue of Microorganisms (GCM) 10K type strain sequencing project: providing services to taxonomists for standard genome sequencing and annotation.</title>
        <authorList>
            <consortium name="The Broad Institute Genomics Platform"/>
            <consortium name="The Broad Institute Genome Sequencing Center for Infectious Disease"/>
            <person name="Wu L."/>
            <person name="Ma J."/>
        </authorList>
    </citation>
    <scope>NUCLEOTIDE SEQUENCE [LARGE SCALE GENOMIC DNA]</scope>
    <source>
        <strain evidence="2 3">JCM 3146</strain>
    </source>
</reference>
<evidence type="ECO:0000313" key="3">
    <source>
        <dbReference type="Proteomes" id="UP001501822"/>
    </source>
</evidence>
<keyword evidence="3" id="KW-1185">Reference proteome</keyword>